<sequence>MAREEPGHNTQVSRLLDLVPFLISHQGVSLQELAATFDVSISQITNDLNTLWMCGLPGYTPLELIDLDFDSGFVSISNAQILKNPRSLTSIEALSVLIGLELISQSAALENEQMRESISELSKKIARGMSTHVPIEVLPSVDVFIRKELEKAISTRSSLIVDYYSPTHDALTSREIAPLEIIFSKGFEYVSAFNLEPHGLRLFRVDRIHSVAPGHTPVALSLEAASAHGAPSIEVSVLVKKDARIAKERLGLTVDQVTQAQLHAIAIDVYSLNWVKRVVVASAGGIEIGEPQELRDLVRSQAETILSLYS</sequence>
<reference evidence="3" key="1">
    <citation type="submission" date="2020-05" db="EMBL/GenBank/DDBJ databases">
        <authorList>
            <person name="Chiriac C."/>
            <person name="Salcher M."/>
            <person name="Ghai R."/>
            <person name="Kavagutti S V."/>
        </authorList>
    </citation>
    <scope>NUCLEOTIDE SEQUENCE</scope>
</reference>
<dbReference type="Pfam" id="PF13280">
    <property type="entry name" value="WYL"/>
    <property type="match status" value="1"/>
</dbReference>
<dbReference type="InterPro" id="IPR043839">
    <property type="entry name" value="PafC_HTH"/>
</dbReference>
<dbReference type="AlphaFoldDB" id="A0A6J7XU43"/>
<feature type="domain" description="PafC HTH" evidence="2">
    <location>
        <begin position="11"/>
        <end position="126"/>
    </location>
</feature>
<dbReference type="EMBL" id="CAFBSG010000005">
    <property type="protein sequence ID" value="CAB5239775.1"/>
    <property type="molecule type" value="Genomic_DNA"/>
</dbReference>
<organism evidence="3">
    <name type="scientific">freshwater metagenome</name>
    <dbReference type="NCBI Taxonomy" id="449393"/>
    <lineage>
        <taxon>unclassified sequences</taxon>
        <taxon>metagenomes</taxon>
        <taxon>ecological metagenomes</taxon>
    </lineage>
</organism>
<accession>A0A6J7XU43</accession>
<dbReference type="InterPro" id="IPR028349">
    <property type="entry name" value="PafC-like"/>
</dbReference>
<dbReference type="PIRSF" id="PIRSF016838">
    <property type="entry name" value="PafC"/>
    <property type="match status" value="1"/>
</dbReference>
<gene>
    <name evidence="3" type="ORF">UFOPK3554_00468</name>
</gene>
<dbReference type="PROSITE" id="PS52050">
    <property type="entry name" value="WYL"/>
    <property type="match status" value="1"/>
</dbReference>
<dbReference type="InterPro" id="IPR026881">
    <property type="entry name" value="WYL_dom"/>
</dbReference>
<dbReference type="PANTHER" id="PTHR34580">
    <property type="match status" value="1"/>
</dbReference>
<evidence type="ECO:0000313" key="3">
    <source>
        <dbReference type="EMBL" id="CAB5239775.1"/>
    </source>
</evidence>
<evidence type="ECO:0000259" key="1">
    <source>
        <dbReference type="Pfam" id="PF13280"/>
    </source>
</evidence>
<protein>
    <submittedName>
        <fullName evidence="3">Unannotated protein</fullName>
    </submittedName>
</protein>
<dbReference type="Pfam" id="PF19187">
    <property type="entry name" value="HTH_PafC"/>
    <property type="match status" value="1"/>
</dbReference>
<feature type="domain" description="WYL" evidence="1">
    <location>
        <begin position="148"/>
        <end position="212"/>
    </location>
</feature>
<evidence type="ECO:0000259" key="2">
    <source>
        <dbReference type="Pfam" id="PF19187"/>
    </source>
</evidence>
<name>A0A6J7XU43_9ZZZZ</name>
<dbReference type="PANTHER" id="PTHR34580:SF1">
    <property type="entry name" value="PROTEIN PAFC"/>
    <property type="match status" value="1"/>
</dbReference>
<dbReference type="InterPro" id="IPR051534">
    <property type="entry name" value="CBASS_pafABC_assoc_protein"/>
</dbReference>
<proteinExistence type="predicted"/>